<gene>
    <name evidence="3" type="ORF">SPRG_11243</name>
</gene>
<dbReference type="PANTHER" id="PTHR33741">
    <property type="entry name" value="TRANSMEMBRANE PROTEIN DDB_G0269096-RELATED"/>
    <property type="match status" value="1"/>
</dbReference>
<sequence length="235" mass="25581">MLWRSGKQYMAKMRGIDDLARLKEVNPALNLLVCDRKTMAARSRDATLGQAKHRIVFWSFISSFLGISLLSLLQYNVRLYLYPSEIQATSLIGSFGATAVLVFGVVDAPLAQPRNVIGGHVLSATIGVSIAKASLGNDYMWLACALAVSLSMVAMQLTDTMHPPAGATALLAVISPPAVRNLGYFYVISPILVGSCLLVAVSVLVNNLQRQYPRYWLRASYVVRDVVECYAHAGC</sequence>
<dbReference type="Proteomes" id="UP000030745">
    <property type="component" value="Unassembled WGS sequence"/>
</dbReference>
<evidence type="ECO:0000256" key="1">
    <source>
        <dbReference type="SAM" id="Phobius"/>
    </source>
</evidence>
<organism evidence="3 4">
    <name type="scientific">Saprolegnia parasitica (strain CBS 223.65)</name>
    <dbReference type="NCBI Taxonomy" id="695850"/>
    <lineage>
        <taxon>Eukaryota</taxon>
        <taxon>Sar</taxon>
        <taxon>Stramenopiles</taxon>
        <taxon>Oomycota</taxon>
        <taxon>Saprolegniomycetes</taxon>
        <taxon>Saprolegniales</taxon>
        <taxon>Saprolegniaceae</taxon>
        <taxon>Saprolegnia</taxon>
    </lineage>
</organism>
<evidence type="ECO:0000313" key="4">
    <source>
        <dbReference type="Proteomes" id="UP000030745"/>
    </source>
</evidence>
<dbReference type="InterPro" id="IPR058581">
    <property type="entry name" value="TM_HPP"/>
</dbReference>
<feature type="transmembrane region" description="Helical" evidence="1">
    <location>
        <begin position="139"/>
        <end position="157"/>
    </location>
</feature>
<name>A0A067CAH7_SAPPC</name>
<dbReference type="PANTHER" id="PTHR33741:SF5">
    <property type="entry name" value="TRANSMEMBRANE PROTEIN DDB_G0269096-RELATED"/>
    <property type="match status" value="1"/>
</dbReference>
<keyword evidence="1" id="KW-0812">Transmembrane</keyword>
<keyword evidence="1" id="KW-0472">Membrane</keyword>
<feature type="transmembrane region" description="Helical" evidence="1">
    <location>
        <begin position="184"/>
        <end position="205"/>
    </location>
</feature>
<feature type="transmembrane region" description="Helical" evidence="1">
    <location>
        <begin position="86"/>
        <end position="106"/>
    </location>
</feature>
<dbReference type="STRING" id="695850.A0A067CAH7"/>
<feature type="transmembrane region" description="Helical" evidence="1">
    <location>
        <begin position="55"/>
        <end position="74"/>
    </location>
</feature>
<reference evidence="3 4" key="1">
    <citation type="journal article" date="2013" name="PLoS Genet.">
        <title>Distinctive expansion of potential virulence genes in the genome of the oomycete fish pathogen Saprolegnia parasitica.</title>
        <authorList>
            <person name="Jiang R.H."/>
            <person name="de Bruijn I."/>
            <person name="Haas B.J."/>
            <person name="Belmonte R."/>
            <person name="Lobach L."/>
            <person name="Christie J."/>
            <person name="van den Ackerveken G."/>
            <person name="Bottin A."/>
            <person name="Bulone V."/>
            <person name="Diaz-Moreno S.M."/>
            <person name="Dumas B."/>
            <person name="Fan L."/>
            <person name="Gaulin E."/>
            <person name="Govers F."/>
            <person name="Grenville-Briggs L.J."/>
            <person name="Horner N.R."/>
            <person name="Levin J.Z."/>
            <person name="Mammella M."/>
            <person name="Meijer H.J."/>
            <person name="Morris P."/>
            <person name="Nusbaum C."/>
            <person name="Oome S."/>
            <person name="Phillips A.J."/>
            <person name="van Rooyen D."/>
            <person name="Rzeszutek E."/>
            <person name="Saraiva M."/>
            <person name="Secombes C.J."/>
            <person name="Seidl M.F."/>
            <person name="Snel B."/>
            <person name="Stassen J.H."/>
            <person name="Sykes S."/>
            <person name="Tripathy S."/>
            <person name="van den Berg H."/>
            <person name="Vega-Arreguin J.C."/>
            <person name="Wawra S."/>
            <person name="Young S.K."/>
            <person name="Zeng Q."/>
            <person name="Dieguez-Uribeondo J."/>
            <person name="Russ C."/>
            <person name="Tyler B.M."/>
            <person name="van West P."/>
        </authorList>
    </citation>
    <scope>NUCLEOTIDE SEQUENCE [LARGE SCALE GENOMIC DNA]</scope>
    <source>
        <strain evidence="3 4">CBS 223.65</strain>
    </source>
</reference>
<dbReference type="GeneID" id="24133293"/>
<dbReference type="OMA" id="MLTKTTH"/>
<keyword evidence="1" id="KW-1133">Transmembrane helix</keyword>
<dbReference type="VEuPathDB" id="FungiDB:SPRG_11243"/>
<feature type="domain" description="HPP transmembrane region" evidence="2">
    <location>
        <begin position="52"/>
        <end position="213"/>
    </location>
</feature>
<protein>
    <recommendedName>
        <fullName evidence="2">HPP transmembrane region domain-containing protein</fullName>
    </recommendedName>
</protein>
<dbReference type="AlphaFoldDB" id="A0A067CAH7"/>
<evidence type="ECO:0000313" key="3">
    <source>
        <dbReference type="EMBL" id="KDO23812.1"/>
    </source>
</evidence>
<dbReference type="Pfam" id="PF04982">
    <property type="entry name" value="TM_HPP"/>
    <property type="match status" value="1"/>
</dbReference>
<dbReference type="EMBL" id="KK583249">
    <property type="protein sequence ID" value="KDO23812.1"/>
    <property type="molecule type" value="Genomic_DNA"/>
</dbReference>
<dbReference type="OrthoDB" id="2016548at2759"/>
<dbReference type="KEGG" id="spar:SPRG_11243"/>
<keyword evidence="4" id="KW-1185">Reference proteome</keyword>
<accession>A0A067CAH7</accession>
<dbReference type="RefSeq" id="XP_012205446.1">
    <property type="nucleotide sequence ID" value="XM_012350056.1"/>
</dbReference>
<evidence type="ECO:0000259" key="2">
    <source>
        <dbReference type="Pfam" id="PF04982"/>
    </source>
</evidence>
<proteinExistence type="predicted"/>
<dbReference type="InterPro" id="IPR007065">
    <property type="entry name" value="HPP"/>
</dbReference>